<dbReference type="EMBL" id="OU892287">
    <property type="protein sequence ID" value="CAG9761956.1"/>
    <property type="molecule type" value="Genomic_DNA"/>
</dbReference>
<evidence type="ECO:0000313" key="2">
    <source>
        <dbReference type="EMBL" id="CAG9761956.1"/>
    </source>
</evidence>
<dbReference type="GO" id="GO:0005615">
    <property type="term" value="C:extracellular space"/>
    <property type="evidence" value="ECO:0007669"/>
    <property type="project" value="TreeGrafter"/>
</dbReference>
<dbReference type="GO" id="GO:0031012">
    <property type="term" value="C:extracellular matrix"/>
    <property type="evidence" value="ECO:0007669"/>
    <property type="project" value="TreeGrafter"/>
</dbReference>
<protein>
    <recommendedName>
        <fullName evidence="4">Heparanase</fullName>
    </recommendedName>
</protein>
<dbReference type="InterPro" id="IPR017853">
    <property type="entry name" value="GH"/>
</dbReference>
<keyword evidence="3" id="KW-1185">Reference proteome</keyword>
<dbReference type="AlphaFoldDB" id="A0A9N9MCC2"/>
<dbReference type="OrthoDB" id="726732at2759"/>
<dbReference type="FunFam" id="3.20.20.80:FF:000024">
    <property type="entry name" value="Heparanase 2"/>
    <property type="match status" value="1"/>
</dbReference>
<dbReference type="InterPro" id="IPR005199">
    <property type="entry name" value="Glyco_hydro_79"/>
</dbReference>
<evidence type="ECO:0000256" key="1">
    <source>
        <dbReference type="ARBA" id="ARBA00009800"/>
    </source>
</evidence>
<evidence type="ECO:0000313" key="3">
    <source>
        <dbReference type="Proteomes" id="UP001152799"/>
    </source>
</evidence>
<dbReference type="Pfam" id="PF03662">
    <property type="entry name" value="Glyco_hydro_79n"/>
    <property type="match status" value="1"/>
</dbReference>
<dbReference type="GO" id="GO:0016020">
    <property type="term" value="C:membrane"/>
    <property type="evidence" value="ECO:0007669"/>
    <property type="project" value="InterPro"/>
</dbReference>
<sequence>MFEKMLKKMKAYLFSKDKSSTKDASNLCLCITTLLLLIPLVAAISMRFLIPCSGYAELNIDTQDEALYPVNDKFLSLGLDSTVITEGFKHFNVSNPKLIQMIKYLSPAYLRIGGNQADQLIFTRNNSNLINQKSYVLHASDWLKLYNLAKKAEINIIYDLNSLLRNDNGCWNSENAIDMINFSQENGLSVDWELGNEPNSYPHKFDAYVNATQLGLDYHTLRDILNSYDLYKNSLLVGPSTTRLRTKEIEEYLGDFLESGIEAVSAITFHHYYFSGEDATWEQFLDIKNFDYLEECIEIVNKVVAPFASKLKPLWLGETSTAWHGGAPNLSDRFIGSFLWLDKLGLSAKLKIDLVVRQSVFKDNYALIDNNYDPNPDWWVSLLYKMVVGPEVITTQFEGDETIRLYAHCAKGNKLWNNGSTVVVFGVNLSTKNGYVNVKELHSDKIMYSYVLNSDNLFSQYINLNGKTLELKNDLSLPDIKPNVIERSTDLKMPPHSIVFWVFTNTNLKACIKT</sequence>
<reference evidence="2" key="1">
    <citation type="submission" date="2022-01" db="EMBL/GenBank/DDBJ databases">
        <authorList>
            <person name="King R."/>
        </authorList>
    </citation>
    <scope>NUCLEOTIDE SEQUENCE</scope>
</reference>
<name>A0A9N9MCC2_9CUCU</name>
<dbReference type="PANTHER" id="PTHR46145:SF4">
    <property type="entry name" value="HEPARANASE"/>
    <property type="match status" value="1"/>
</dbReference>
<dbReference type="Gene3D" id="3.20.20.80">
    <property type="entry name" value="Glycosidases"/>
    <property type="match status" value="1"/>
</dbReference>
<dbReference type="SUPFAM" id="SSF51445">
    <property type="entry name" value="(Trans)glycosidases"/>
    <property type="match status" value="1"/>
</dbReference>
<comment type="similarity">
    <text evidence="1">Belongs to the glycosyl hydrolase 79 family.</text>
</comment>
<organism evidence="2 3">
    <name type="scientific">Ceutorhynchus assimilis</name>
    <name type="common">cabbage seed weevil</name>
    <dbReference type="NCBI Taxonomy" id="467358"/>
    <lineage>
        <taxon>Eukaryota</taxon>
        <taxon>Metazoa</taxon>
        <taxon>Ecdysozoa</taxon>
        <taxon>Arthropoda</taxon>
        <taxon>Hexapoda</taxon>
        <taxon>Insecta</taxon>
        <taxon>Pterygota</taxon>
        <taxon>Neoptera</taxon>
        <taxon>Endopterygota</taxon>
        <taxon>Coleoptera</taxon>
        <taxon>Polyphaga</taxon>
        <taxon>Cucujiformia</taxon>
        <taxon>Curculionidae</taxon>
        <taxon>Ceutorhynchinae</taxon>
        <taxon>Ceutorhynchus</taxon>
    </lineage>
</organism>
<dbReference type="Proteomes" id="UP001152799">
    <property type="component" value="Chromosome 11"/>
</dbReference>
<proteinExistence type="inferred from homology"/>
<gene>
    <name evidence="2" type="ORF">CEUTPL_LOCUS2646</name>
</gene>
<dbReference type="GO" id="GO:0016798">
    <property type="term" value="F:hydrolase activity, acting on glycosyl bonds"/>
    <property type="evidence" value="ECO:0007669"/>
    <property type="project" value="InterPro"/>
</dbReference>
<evidence type="ECO:0008006" key="4">
    <source>
        <dbReference type="Google" id="ProtNLM"/>
    </source>
</evidence>
<accession>A0A9N9MCC2</accession>
<dbReference type="PANTHER" id="PTHR46145">
    <property type="entry name" value="HEPARANASE"/>
    <property type="match status" value="1"/>
</dbReference>